<feature type="domain" description="Peptidase A2" evidence="3">
    <location>
        <begin position="55"/>
        <end position="138"/>
    </location>
</feature>
<feature type="signal peptide" evidence="2">
    <location>
        <begin position="1"/>
        <end position="21"/>
    </location>
</feature>
<dbReference type="GO" id="GO:0006508">
    <property type="term" value="P:proteolysis"/>
    <property type="evidence" value="ECO:0007669"/>
    <property type="project" value="UniProtKB-KW"/>
</dbReference>
<evidence type="ECO:0000313" key="4">
    <source>
        <dbReference type="EMBL" id="RSL14650.1"/>
    </source>
</evidence>
<dbReference type="Gene3D" id="2.40.70.10">
    <property type="entry name" value="Acid Proteases"/>
    <property type="match status" value="1"/>
</dbReference>
<dbReference type="SUPFAM" id="SSF50630">
    <property type="entry name" value="Acid proteases"/>
    <property type="match status" value="1"/>
</dbReference>
<dbReference type="Proteomes" id="UP000269669">
    <property type="component" value="Unassembled WGS sequence"/>
</dbReference>
<dbReference type="RefSeq" id="WP_125483485.1">
    <property type="nucleotide sequence ID" value="NZ_RSDW01000001.1"/>
</dbReference>
<protein>
    <submittedName>
        <fullName evidence="4">Aspartyl protease</fullName>
    </submittedName>
</protein>
<dbReference type="InterPro" id="IPR021109">
    <property type="entry name" value="Peptidase_aspartic_dom_sf"/>
</dbReference>
<evidence type="ECO:0000259" key="3">
    <source>
        <dbReference type="PROSITE" id="PS50175"/>
    </source>
</evidence>
<comment type="caution">
    <text evidence="4">The sequence shown here is derived from an EMBL/GenBank/DDBJ whole genome shotgun (WGS) entry which is preliminary data.</text>
</comment>
<keyword evidence="4" id="KW-0645">Protease</keyword>
<dbReference type="EMBL" id="RSDW01000001">
    <property type="protein sequence ID" value="RSL14650.1"/>
    <property type="molecule type" value="Genomic_DNA"/>
</dbReference>
<proteinExistence type="predicted"/>
<keyword evidence="1" id="KW-0378">Hydrolase</keyword>
<organism evidence="4 5">
    <name type="scientific">Edaphobacter aggregans</name>
    <dbReference type="NCBI Taxonomy" id="570835"/>
    <lineage>
        <taxon>Bacteria</taxon>
        <taxon>Pseudomonadati</taxon>
        <taxon>Acidobacteriota</taxon>
        <taxon>Terriglobia</taxon>
        <taxon>Terriglobales</taxon>
        <taxon>Acidobacteriaceae</taxon>
        <taxon>Edaphobacter</taxon>
    </lineage>
</organism>
<sequence length="305" mass="33387">MTTLKWLASASLALAMVPALYGEAHCPGNVASIRLRFVGRSLITVPVMLDNIGPYDFVVDTGAQITTIDPKLAAELHPLPLGATHVTGVGSYLRAAYAQMKLLQVGAYSTKDALILIQDLKQIQQTDPRIRGILGENFLGHFDLLIDYQHHIICLDETKELQQQVKGERIALTPPLHANEYLPFTLPMILSIRVSGITDRPLLLQLDSGIDVPVLFECGKRVTPVQIMGASQSHRKADEVAQAFAVLMPQDMQVGHLFFHQISFVTPVAAGKEVPVKPDVDGVLPTALFQSAFISYADHFAVLHQ</sequence>
<evidence type="ECO:0000313" key="5">
    <source>
        <dbReference type="Proteomes" id="UP000269669"/>
    </source>
</evidence>
<dbReference type="OrthoDB" id="107347at2"/>
<evidence type="ECO:0000256" key="1">
    <source>
        <dbReference type="ARBA" id="ARBA00022801"/>
    </source>
</evidence>
<name>A0A428MCL9_9BACT</name>
<evidence type="ECO:0000256" key="2">
    <source>
        <dbReference type="SAM" id="SignalP"/>
    </source>
</evidence>
<dbReference type="InterPro" id="IPR001995">
    <property type="entry name" value="Peptidase_A2_cat"/>
</dbReference>
<dbReference type="Pfam" id="PF13650">
    <property type="entry name" value="Asp_protease_2"/>
    <property type="match status" value="1"/>
</dbReference>
<reference evidence="4 5" key="1">
    <citation type="submission" date="2018-12" db="EMBL/GenBank/DDBJ databases">
        <title>Sequencing of bacterial isolates from soil warming experiment in Harvard Forest, Massachusetts, USA.</title>
        <authorList>
            <person name="Deangelis K."/>
        </authorList>
    </citation>
    <scope>NUCLEOTIDE SEQUENCE [LARGE SCALE GENOMIC DNA]</scope>
    <source>
        <strain evidence="4 5">EB153</strain>
    </source>
</reference>
<keyword evidence="2" id="KW-0732">Signal</keyword>
<dbReference type="InterPro" id="IPR034122">
    <property type="entry name" value="Retropepsin-like_bacterial"/>
</dbReference>
<dbReference type="AlphaFoldDB" id="A0A428MCL9"/>
<dbReference type="GO" id="GO:0004190">
    <property type="term" value="F:aspartic-type endopeptidase activity"/>
    <property type="evidence" value="ECO:0007669"/>
    <property type="project" value="InterPro"/>
</dbReference>
<keyword evidence="5" id="KW-1185">Reference proteome</keyword>
<accession>A0A428MCL9</accession>
<dbReference type="PROSITE" id="PS50175">
    <property type="entry name" value="ASP_PROT_RETROV"/>
    <property type="match status" value="1"/>
</dbReference>
<feature type="chain" id="PRO_5019387647" evidence="2">
    <location>
        <begin position="22"/>
        <end position="305"/>
    </location>
</feature>
<gene>
    <name evidence="4" type="ORF">EDE15_0105</name>
</gene>
<dbReference type="CDD" id="cd05483">
    <property type="entry name" value="retropepsin_like_bacteria"/>
    <property type="match status" value="1"/>
</dbReference>